<evidence type="ECO:0000256" key="1">
    <source>
        <dbReference type="SAM" id="MobiDB-lite"/>
    </source>
</evidence>
<feature type="region of interest" description="Disordered" evidence="1">
    <location>
        <begin position="64"/>
        <end position="83"/>
    </location>
</feature>
<feature type="compositionally biased region" description="Polar residues" evidence="1">
    <location>
        <begin position="1"/>
        <end position="15"/>
    </location>
</feature>
<evidence type="ECO:0000313" key="3">
    <source>
        <dbReference type="EnsemblPlants" id="KQK21798"/>
    </source>
</evidence>
<dbReference type="InParanoid" id="A0A0Q3NWA1"/>
<reference evidence="2" key="2">
    <citation type="submission" date="2017-06" db="EMBL/GenBank/DDBJ databases">
        <title>WGS assembly of Brachypodium distachyon.</title>
        <authorList>
            <consortium name="The International Brachypodium Initiative"/>
            <person name="Lucas S."/>
            <person name="Harmon-Smith M."/>
            <person name="Lail K."/>
            <person name="Tice H."/>
            <person name="Grimwood J."/>
            <person name="Bruce D."/>
            <person name="Barry K."/>
            <person name="Shu S."/>
            <person name="Lindquist E."/>
            <person name="Wang M."/>
            <person name="Pitluck S."/>
            <person name="Vogel J.P."/>
            <person name="Garvin D.F."/>
            <person name="Mockler T.C."/>
            <person name="Schmutz J."/>
            <person name="Rokhsar D."/>
            <person name="Bevan M.W."/>
        </authorList>
    </citation>
    <scope>NUCLEOTIDE SEQUENCE</scope>
    <source>
        <strain evidence="2">Bd21</strain>
    </source>
</reference>
<reference evidence="2 3" key="1">
    <citation type="journal article" date="2010" name="Nature">
        <title>Genome sequencing and analysis of the model grass Brachypodium distachyon.</title>
        <authorList>
            <consortium name="International Brachypodium Initiative"/>
        </authorList>
    </citation>
    <scope>NUCLEOTIDE SEQUENCE [LARGE SCALE GENOMIC DNA]</scope>
    <source>
        <strain evidence="2 3">Bd21</strain>
    </source>
</reference>
<name>A0A0Q3NWA1_BRADI</name>
<dbReference type="Gramene" id="KQK21798">
    <property type="protein sequence ID" value="KQK21798"/>
    <property type="gene ID" value="BRADI_1g63175v3"/>
</dbReference>
<dbReference type="EnsemblPlants" id="KQK21798">
    <property type="protein sequence ID" value="KQK21798"/>
    <property type="gene ID" value="BRADI_1g63175v3"/>
</dbReference>
<feature type="region of interest" description="Disordered" evidence="1">
    <location>
        <begin position="1"/>
        <end position="32"/>
    </location>
</feature>
<dbReference type="EMBL" id="CM000880">
    <property type="protein sequence ID" value="KQK21798.1"/>
    <property type="molecule type" value="Genomic_DNA"/>
</dbReference>
<protein>
    <submittedName>
        <fullName evidence="2 3">Uncharacterized protein</fullName>
    </submittedName>
</protein>
<dbReference type="Proteomes" id="UP000008810">
    <property type="component" value="Chromosome 1"/>
</dbReference>
<gene>
    <name evidence="2" type="ORF">BRADI_1g63175v3</name>
</gene>
<reference evidence="3" key="3">
    <citation type="submission" date="2018-08" db="UniProtKB">
        <authorList>
            <consortium name="EnsemblPlants"/>
        </authorList>
    </citation>
    <scope>IDENTIFICATION</scope>
    <source>
        <strain evidence="3">cv. Bd21</strain>
    </source>
</reference>
<feature type="compositionally biased region" description="Basic and acidic residues" evidence="1">
    <location>
        <begin position="69"/>
        <end position="83"/>
    </location>
</feature>
<organism evidence="2">
    <name type="scientific">Brachypodium distachyon</name>
    <name type="common">Purple false brome</name>
    <name type="synonym">Trachynia distachya</name>
    <dbReference type="NCBI Taxonomy" id="15368"/>
    <lineage>
        <taxon>Eukaryota</taxon>
        <taxon>Viridiplantae</taxon>
        <taxon>Streptophyta</taxon>
        <taxon>Embryophyta</taxon>
        <taxon>Tracheophyta</taxon>
        <taxon>Spermatophyta</taxon>
        <taxon>Magnoliopsida</taxon>
        <taxon>Liliopsida</taxon>
        <taxon>Poales</taxon>
        <taxon>Poaceae</taxon>
        <taxon>BOP clade</taxon>
        <taxon>Pooideae</taxon>
        <taxon>Stipodae</taxon>
        <taxon>Brachypodieae</taxon>
        <taxon>Brachypodium</taxon>
    </lineage>
</organism>
<evidence type="ECO:0000313" key="4">
    <source>
        <dbReference type="Proteomes" id="UP000008810"/>
    </source>
</evidence>
<proteinExistence type="predicted"/>
<evidence type="ECO:0000313" key="2">
    <source>
        <dbReference type="EMBL" id="KQK21798.1"/>
    </source>
</evidence>
<sequence length="83" mass="9642">MASANDYSTRGSTCYGTRPTRGAVFIDNPPTSTRVPPCATVRTWATSTQWPLHAEHYLDEQVEPTYRLPQHERRSLERYRHHQ</sequence>
<accession>A0A0Q3NWA1</accession>
<keyword evidence="4" id="KW-1185">Reference proteome</keyword>
<dbReference type="AlphaFoldDB" id="A0A0Q3NWA1"/>